<accession>A0ABU0MPE2</accession>
<dbReference type="InterPro" id="IPR036249">
    <property type="entry name" value="Thioredoxin-like_sf"/>
</dbReference>
<dbReference type="Gene3D" id="3.40.30.10">
    <property type="entry name" value="Glutaredoxin"/>
    <property type="match status" value="1"/>
</dbReference>
<dbReference type="SFLD" id="SFLDG00358">
    <property type="entry name" value="Main_(cytGST)"/>
    <property type="match status" value="1"/>
</dbReference>
<dbReference type="RefSeq" id="WP_209985801.1">
    <property type="nucleotide sequence ID" value="NZ_JAGINO010000017.1"/>
</dbReference>
<protein>
    <submittedName>
        <fullName evidence="3">Glutathione S-transferase</fullName>
        <ecNumber evidence="3">2.5.1.18</ecNumber>
    </submittedName>
</protein>
<dbReference type="InterPro" id="IPR010987">
    <property type="entry name" value="Glutathione-S-Trfase_C-like"/>
</dbReference>
<dbReference type="PANTHER" id="PTHR44051">
    <property type="entry name" value="GLUTATHIONE S-TRANSFERASE-RELATED"/>
    <property type="match status" value="1"/>
</dbReference>
<dbReference type="InterPro" id="IPR036282">
    <property type="entry name" value="Glutathione-S-Trfase_C_sf"/>
</dbReference>
<dbReference type="CDD" id="cd03188">
    <property type="entry name" value="GST_C_Beta"/>
    <property type="match status" value="1"/>
</dbReference>
<feature type="domain" description="GST C-terminal" evidence="2">
    <location>
        <begin position="87"/>
        <end position="201"/>
    </location>
</feature>
<dbReference type="SFLD" id="SFLDG01150">
    <property type="entry name" value="Main.1:_Beta-like"/>
    <property type="match status" value="1"/>
</dbReference>
<dbReference type="InterPro" id="IPR040079">
    <property type="entry name" value="Glutathione_S-Trfase"/>
</dbReference>
<reference evidence="3 4" key="1">
    <citation type="submission" date="2023-07" db="EMBL/GenBank/DDBJ databases">
        <title>Genomic Encyclopedia of Type Strains, Phase IV (KMG-IV): sequencing the most valuable type-strain genomes for metagenomic binning, comparative biology and taxonomic classification.</title>
        <authorList>
            <person name="Goeker M."/>
        </authorList>
    </citation>
    <scope>NUCLEOTIDE SEQUENCE [LARGE SCALE GENOMIC DNA]</scope>
    <source>
        <strain evidence="3 4">DSM 19922</strain>
    </source>
</reference>
<dbReference type="SUPFAM" id="SSF47616">
    <property type="entry name" value="GST C-terminal domain-like"/>
    <property type="match status" value="1"/>
</dbReference>
<organism evidence="3 4">
    <name type="scientific">Azospirillum picis</name>
    <dbReference type="NCBI Taxonomy" id="488438"/>
    <lineage>
        <taxon>Bacteria</taxon>
        <taxon>Pseudomonadati</taxon>
        <taxon>Pseudomonadota</taxon>
        <taxon>Alphaproteobacteria</taxon>
        <taxon>Rhodospirillales</taxon>
        <taxon>Azospirillaceae</taxon>
        <taxon>Azospirillum</taxon>
    </lineage>
</organism>
<evidence type="ECO:0000313" key="3">
    <source>
        <dbReference type="EMBL" id="MDQ0535343.1"/>
    </source>
</evidence>
<name>A0ABU0MPE2_9PROT</name>
<dbReference type="Pfam" id="PF13409">
    <property type="entry name" value="GST_N_2"/>
    <property type="match status" value="1"/>
</dbReference>
<dbReference type="SFLD" id="SFLDS00019">
    <property type="entry name" value="Glutathione_Transferase_(cytos"/>
    <property type="match status" value="1"/>
</dbReference>
<proteinExistence type="predicted"/>
<keyword evidence="4" id="KW-1185">Reference proteome</keyword>
<dbReference type="Gene3D" id="1.20.1050.10">
    <property type="match status" value="1"/>
</dbReference>
<evidence type="ECO:0000259" key="2">
    <source>
        <dbReference type="PROSITE" id="PS50405"/>
    </source>
</evidence>
<comment type="caution">
    <text evidence="3">The sequence shown here is derived from an EMBL/GenBank/DDBJ whole genome shotgun (WGS) entry which is preliminary data.</text>
</comment>
<feature type="domain" description="GST N-terminal" evidence="1">
    <location>
        <begin position="1"/>
        <end position="81"/>
    </location>
</feature>
<gene>
    <name evidence="3" type="ORF">QO018_004221</name>
</gene>
<dbReference type="InterPro" id="IPR004045">
    <property type="entry name" value="Glutathione_S-Trfase_N"/>
</dbReference>
<evidence type="ECO:0000259" key="1">
    <source>
        <dbReference type="PROSITE" id="PS50404"/>
    </source>
</evidence>
<dbReference type="PROSITE" id="PS50404">
    <property type="entry name" value="GST_NTER"/>
    <property type="match status" value="1"/>
</dbReference>
<dbReference type="InterPro" id="IPR004046">
    <property type="entry name" value="GST_C"/>
</dbReference>
<dbReference type="Proteomes" id="UP001244552">
    <property type="component" value="Unassembled WGS sequence"/>
</dbReference>
<dbReference type="NCBIfam" id="NF007831">
    <property type="entry name" value="PRK10542.1"/>
    <property type="match status" value="1"/>
</dbReference>
<dbReference type="GO" id="GO:0004364">
    <property type="term" value="F:glutathione transferase activity"/>
    <property type="evidence" value="ECO:0007669"/>
    <property type="project" value="UniProtKB-EC"/>
</dbReference>
<dbReference type="PANTHER" id="PTHR44051:SF8">
    <property type="entry name" value="GLUTATHIONE S-TRANSFERASE GSTA"/>
    <property type="match status" value="1"/>
</dbReference>
<dbReference type="Pfam" id="PF00043">
    <property type="entry name" value="GST_C"/>
    <property type="match status" value="1"/>
</dbReference>
<sequence>MKLYYKAGACSLSPHIVLREAGLPVELARVDLTAKTLDDGSDYRAVNPKGQVPALALDEGGILTEGPVIVQYVADRVPESGLLPPPGSIERYRVLEWLNFVGTELHKTASPLIRPGTPDAVKETVRQTLAVKLAILNQGLDGKPYLTGERFTVADAYAFVVLRWMPHLGVDMASFANLAAFSERVSARPAVQAALAAEQQG</sequence>
<dbReference type="EC" id="2.5.1.18" evidence="3"/>
<evidence type="ECO:0000313" key="4">
    <source>
        <dbReference type="Proteomes" id="UP001244552"/>
    </source>
</evidence>
<dbReference type="CDD" id="cd03057">
    <property type="entry name" value="GST_N_Beta"/>
    <property type="match status" value="1"/>
</dbReference>
<keyword evidence="3" id="KW-0808">Transferase</keyword>
<dbReference type="EMBL" id="JAUSVU010000017">
    <property type="protein sequence ID" value="MDQ0535343.1"/>
    <property type="molecule type" value="Genomic_DNA"/>
</dbReference>
<dbReference type="SUPFAM" id="SSF52833">
    <property type="entry name" value="Thioredoxin-like"/>
    <property type="match status" value="1"/>
</dbReference>
<dbReference type="PROSITE" id="PS50405">
    <property type="entry name" value="GST_CTER"/>
    <property type="match status" value="1"/>
</dbReference>